<dbReference type="PROSITE" id="PS50072">
    <property type="entry name" value="CSA_PPIASE_2"/>
    <property type="match status" value="1"/>
</dbReference>
<dbReference type="CDD" id="cd00317">
    <property type="entry name" value="cyclophilin"/>
    <property type="match status" value="1"/>
</dbReference>
<dbReference type="Proteomes" id="UP000037460">
    <property type="component" value="Unassembled WGS sequence"/>
</dbReference>
<keyword evidence="7" id="KW-1185">Reference proteome</keyword>
<gene>
    <name evidence="6" type="ORF">Ctob_005845</name>
</gene>
<feature type="compositionally biased region" description="Pro residues" evidence="4">
    <location>
        <begin position="190"/>
        <end position="201"/>
    </location>
</feature>
<comment type="caution">
    <text evidence="6">The sequence shown here is derived from an EMBL/GenBank/DDBJ whole genome shotgun (WGS) entry which is preliminary data.</text>
</comment>
<evidence type="ECO:0000259" key="5">
    <source>
        <dbReference type="PROSITE" id="PS50072"/>
    </source>
</evidence>
<proteinExistence type="inferred from homology"/>
<protein>
    <recommendedName>
        <fullName evidence="3">Peptidyl-prolyl cis-trans isomerase</fullName>
        <shortName evidence="3">PPIase</shortName>
        <ecNumber evidence="3">5.2.1.8</ecNumber>
    </recommendedName>
</protein>
<dbReference type="Pfam" id="PF00160">
    <property type="entry name" value="Pro_isomerase"/>
    <property type="match status" value="1"/>
</dbReference>
<dbReference type="InterPro" id="IPR002130">
    <property type="entry name" value="Cyclophilin-type_PPIase_dom"/>
</dbReference>
<evidence type="ECO:0000256" key="4">
    <source>
        <dbReference type="SAM" id="MobiDB-lite"/>
    </source>
</evidence>
<dbReference type="EMBL" id="JWZX01002819">
    <property type="protein sequence ID" value="KOO26676.1"/>
    <property type="molecule type" value="Genomic_DNA"/>
</dbReference>
<dbReference type="EC" id="5.2.1.8" evidence="3"/>
<dbReference type="SUPFAM" id="SSF50891">
    <property type="entry name" value="Cyclophilin-like"/>
    <property type="match status" value="1"/>
</dbReference>
<dbReference type="PANTHER" id="PTHR45625">
    <property type="entry name" value="PEPTIDYL-PROLYL CIS-TRANS ISOMERASE-RELATED"/>
    <property type="match status" value="1"/>
</dbReference>
<organism evidence="6 7">
    <name type="scientific">Chrysochromulina tobinii</name>
    <dbReference type="NCBI Taxonomy" id="1460289"/>
    <lineage>
        <taxon>Eukaryota</taxon>
        <taxon>Haptista</taxon>
        <taxon>Haptophyta</taxon>
        <taxon>Prymnesiophyceae</taxon>
        <taxon>Prymnesiales</taxon>
        <taxon>Chrysochromulinaceae</taxon>
        <taxon>Chrysochromulina</taxon>
    </lineage>
</organism>
<evidence type="ECO:0000256" key="1">
    <source>
        <dbReference type="ARBA" id="ARBA00023110"/>
    </source>
</evidence>
<dbReference type="Gene3D" id="2.40.100.10">
    <property type="entry name" value="Cyclophilin-like"/>
    <property type="match status" value="1"/>
</dbReference>
<comment type="similarity">
    <text evidence="3">Belongs to the cyclophilin-type PPIase family.</text>
</comment>
<dbReference type="InterPro" id="IPR044666">
    <property type="entry name" value="Cyclophilin_A-like"/>
</dbReference>
<comment type="function">
    <text evidence="3">PPIases accelerate the folding of proteins. It catalyzes the cis-trans isomerization of proline imidic peptide bonds in oligopeptides.</text>
</comment>
<reference evidence="7" key="1">
    <citation type="journal article" date="2015" name="PLoS Genet.">
        <title>Genome Sequence and Transcriptome Analyses of Chrysochromulina tobin: Metabolic Tools for Enhanced Algal Fitness in the Prominent Order Prymnesiales (Haptophyceae).</title>
        <authorList>
            <person name="Hovde B.T."/>
            <person name="Deodato C.R."/>
            <person name="Hunsperger H.M."/>
            <person name="Ryken S.A."/>
            <person name="Yost W."/>
            <person name="Jha R.K."/>
            <person name="Patterson J."/>
            <person name="Monnat R.J. Jr."/>
            <person name="Barlow S.B."/>
            <person name="Starkenburg S.R."/>
            <person name="Cattolico R.A."/>
        </authorList>
    </citation>
    <scope>NUCLEOTIDE SEQUENCE</scope>
    <source>
        <strain evidence="7">CCMP291</strain>
    </source>
</reference>
<evidence type="ECO:0000313" key="7">
    <source>
        <dbReference type="Proteomes" id="UP000037460"/>
    </source>
</evidence>
<evidence type="ECO:0000256" key="3">
    <source>
        <dbReference type="RuleBase" id="RU363019"/>
    </source>
</evidence>
<dbReference type="GO" id="GO:0003755">
    <property type="term" value="F:peptidyl-prolyl cis-trans isomerase activity"/>
    <property type="evidence" value="ECO:0007669"/>
    <property type="project" value="UniProtKB-UniRule"/>
</dbReference>
<accession>A0A0M0JJA6</accession>
<dbReference type="PRINTS" id="PR00153">
    <property type="entry name" value="CSAPPISMRASE"/>
</dbReference>
<dbReference type="PANTHER" id="PTHR45625:SF4">
    <property type="entry name" value="PEPTIDYLPROLYL ISOMERASE DOMAIN AND WD REPEAT-CONTAINING PROTEIN 1"/>
    <property type="match status" value="1"/>
</dbReference>
<evidence type="ECO:0000256" key="2">
    <source>
        <dbReference type="ARBA" id="ARBA00023235"/>
    </source>
</evidence>
<feature type="region of interest" description="Disordered" evidence="4">
    <location>
        <begin position="187"/>
        <end position="213"/>
    </location>
</feature>
<feature type="domain" description="PPIase cyclophilin-type" evidence="5">
    <location>
        <begin position="5"/>
        <end position="183"/>
    </location>
</feature>
<dbReference type="AlphaFoldDB" id="A0A0M0JJA6"/>
<sequence>MPNPIATFSTTMGDIKCEIYLDKMPITASNFIDLAQSGFYNGLHFHRVIPNFMDQDPKSSQAGTGGPEDGTFKNLVTGAIERRSNGGNIKDEYAAKISNEPGTLSMANTGRPNSGGSQFFMNTVHNGFLDWFSPGASKHPVFGRAIDKASFDIMVKISMVRTKDDCPIQPIQMKSVIISGLGDTRSVPAPSVPAPSVPARPVPSDLAPRPAAKDEAQRFRRLLQCFKS</sequence>
<name>A0A0M0JJA6_9EUKA</name>
<keyword evidence="2 3" id="KW-0413">Isomerase</keyword>
<dbReference type="OrthoDB" id="271386at2759"/>
<evidence type="ECO:0000313" key="6">
    <source>
        <dbReference type="EMBL" id="KOO26676.1"/>
    </source>
</evidence>
<dbReference type="InterPro" id="IPR029000">
    <property type="entry name" value="Cyclophilin-like_dom_sf"/>
</dbReference>
<keyword evidence="1 3" id="KW-0697">Rotamase</keyword>
<comment type="catalytic activity">
    <reaction evidence="3">
        <text>[protein]-peptidylproline (omega=180) = [protein]-peptidylproline (omega=0)</text>
        <dbReference type="Rhea" id="RHEA:16237"/>
        <dbReference type="Rhea" id="RHEA-COMP:10747"/>
        <dbReference type="Rhea" id="RHEA-COMP:10748"/>
        <dbReference type="ChEBI" id="CHEBI:83833"/>
        <dbReference type="ChEBI" id="CHEBI:83834"/>
        <dbReference type="EC" id="5.2.1.8"/>
    </reaction>
</comment>